<dbReference type="EMBL" id="DXEU01000057">
    <property type="protein sequence ID" value="HIX51827.1"/>
    <property type="molecule type" value="Genomic_DNA"/>
</dbReference>
<dbReference type="GO" id="GO:0006313">
    <property type="term" value="P:DNA transposition"/>
    <property type="evidence" value="ECO:0007669"/>
    <property type="project" value="InterPro"/>
</dbReference>
<evidence type="ECO:0000313" key="3">
    <source>
        <dbReference type="Proteomes" id="UP000886780"/>
    </source>
</evidence>
<dbReference type="Proteomes" id="UP000886780">
    <property type="component" value="Unassembled WGS sequence"/>
</dbReference>
<dbReference type="AlphaFoldDB" id="A0A9D1W4S7"/>
<dbReference type="GO" id="GO:0003677">
    <property type="term" value="F:DNA binding"/>
    <property type="evidence" value="ECO:0007669"/>
    <property type="project" value="InterPro"/>
</dbReference>
<dbReference type="Gene3D" id="1.10.10.60">
    <property type="entry name" value="Homeodomain-like"/>
    <property type="match status" value="1"/>
</dbReference>
<evidence type="ECO:0000256" key="1">
    <source>
        <dbReference type="SAM" id="Coils"/>
    </source>
</evidence>
<name>A0A9D1W4S7_9FIRM</name>
<dbReference type="Pfam" id="PF01527">
    <property type="entry name" value="HTH_Tnp_1"/>
    <property type="match status" value="1"/>
</dbReference>
<evidence type="ECO:0000313" key="2">
    <source>
        <dbReference type="EMBL" id="HIX51827.1"/>
    </source>
</evidence>
<dbReference type="InterPro" id="IPR002514">
    <property type="entry name" value="Transposase_8"/>
</dbReference>
<accession>A0A9D1W4S7</accession>
<reference evidence="2" key="1">
    <citation type="journal article" date="2021" name="PeerJ">
        <title>Extensive microbial diversity within the chicken gut microbiome revealed by metagenomics and culture.</title>
        <authorList>
            <person name="Gilroy R."/>
            <person name="Ravi A."/>
            <person name="Getino M."/>
            <person name="Pursley I."/>
            <person name="Horton D.L."/>
            <person name="Alikhan N.F."/>
            <person name="Baker D."/>
            <person name="Gharbi K."/>
            <person name="Hall N."/>
            <person name="Watson M."/>
            <person name="Adriaenssens E.M."/>
            <person name="Foster-Nyarko E."/>
            <person name="Jarju S."/>
            <person name="Secka A."/>
            <person name="Antonio M."/>
            <person name="Oren A."/>
            <person name="Chaudhuri R.R."/>
            <person name="La Ragione R."/>
            <person name="Hildebrand F."/>
            <person name="Pallen M.J."/>
        </authorList>
    </citation>
    <scope>NUCLEOTIDE SEQUENCE</scope>
    <source>
        <strain evidence="2">ChiGjej4B4-12881</strain>
    </source>
</reference>
<organism evidence="2 3">
    <name type="scientific">Candidatus Lachnoclostridium stercoripullorum</name>
    <dbReference type="NCBI Taxonomy" id="2838635"/>
    <lineage>
        <taxon>Bacteria</taxon>
        <taxon>Bacillati</taxon>
        <taxon>Bacillota</taxon>
        <taxon>Clostridia</taxon>
        <taxon>Lachnospirales</taxon>
        <taxon>Lachnospiraceae</taxon>
    </lineage>
</organism>
<keyword evidence="1" id="KW-0175">Coiled coil</keyword>
<dbReference type="SUPFAM" id="SSF46689">
    <property type="entry name" value="Homeodomain-like"/>
    <property type="match status" value="1"/>
</dbReference>
<sequence length="96" mass="11002">MGRKYSEEERREALKLADEIGAAAAARRLGINEDTLYGWRGRQKKQRRVLEEELGGRSEAELLAEIKRLKSELQQARADVEILQEAVGFFAKSRKK</sequence>
<dbReference type="InterPro" id="IPR009057">
    <property type="entry name" value="Homeodomain-like_sf"/>
</dbReference>
<dbReference type="GO" id="GO:0004803">
    <property type="term" value="F:transposase activity"/>
    <property type="evidence" value="ECO:0007669"/>
    <property type="project" value="InterPro"/>
</dbReference>
<protein>
    <submittedName>
        <fullName evidence="2">Transposase</fullName>
    </submittedName>
</protein>
<proteinExistence type="predicted"/>
<reference evidence="2" key="2">
    <citation type="submission" date="2021-04" db="EMBL/GenBank/DDBJ databases">
        <authorList>
            <person name="Gilroy R."/>
        </authorList>
    </citation>
    <scope>NUCLEOTIDE SEQUENCE</scope>
    <source>
        <strain evidence="2">ChiGjej4B4-12881</strain>
    </source>
</reference>
<gene>
    <name evidence="2" type="ORF">IAA28_03345</name>
</gene>
<feature type="coiled-coil region" evidence="1">
    <location>
        <begin position="59"/>
        <end position="86"/>
    </location>
</feature>
<comment type="caution">
    <text evidence="2">The sequence shown here is derived from an EMBL/GenBank/DDBJ whole genome shotgun (WGS) entry which is preliminary data.</text>
</comment>